<dbReference type="Pfam" id="PF14223">
    <property type="entry name" value="Retrotran_gag_2"/>
    <property type="match status" value="1"/>
</dbReference>
<dbReference type="Proteomes" id="UP000076842">
    <property type="component" value="Unassembled WGS sequence"/>
</dbReference>
<gene>
    <name evidence="1" type="ORF">CALCODRAFT_434064</name>
</gene>
<organism evidence="1 2">
    <name type="scientific">Calocera cornea HHB12733</name>
    <dbReference type="NCBI Taxonomy" id="1353952"/>
    <lineage>
        <taxon>Eukaryota</taxon>
        <taxon>Fungi</taxon>
        <taxon>Dikarya</taxon>
        <taxon>Basidiomycota</taxon>
        <taxon>Agaricomycotina</taxon>
        <taxon>Dacrymycetes</taxon>
        <taxon>Dacrymycetales</taxon>
        <taxon>Dacrymycetaceae</taxon>
        <taxon>Calocera</taxon>
    </lineage>
</organism>
<accession>A0A165G2F4</accession>
<dbReference type="OrthoDB" id="2797670at2759"/>
<name>A0A165G2F4_9BASI</name>
<proteinExistence type="predicted"/>
<evidence type="ECO:0000313" key="2">
    <source>
        <dbReference type="Proteomes" id="UP000076842"/>
    </source>
</evidence>
<protein>
    <submittedName>
        <fullName evidence="1">Uncharacterized protein</fullName>
    </submittedName>
</protein>
<reference evidence="1 2" key="1">
    <citation type="journal article" date="2016" name="Mol. Biol. Evol.">
        <title>Comparative Genomics of Early-Diverging Mushroom-Forming Fungi Provides Insights into the Origins of Lignocellulose Decay Capabilities.</title>
        <authorList>
            <person name="Nagy L.G."/>
            <person name="Riley R."/>
            <person name="Tritt A."/>
            <person name="Adam C."/>
            <person name="Daum C."/>
            <person name="Floudas D."/>
            <person name="Sun H."/>
            <person name="Yadav J.S."/>
            <person name="Pangilinan J."/>
            <person name="Larsson K.H."/>
            <person name="Matsuura K."/>
            <person name="Barry K."/>
            <person name="Labutti K."/>
            <person name="Kuo R."/>
            <person name="Ohm R.A."/>
            <person name="Bhattacharya S.S."/>
            <person name="Shirouzu T."/>
            <person name="Yoshinaga Y."/>
            <person name="Martin F.M."/>
            <person name="Grigoriev I.V."/>
            <person name="Hibbett D.S."/>
        </authorList>
    </citation>
    <scope>NUCLEOTIDE SEQUENCE [LARGE SCALE GENOMIC DNA]</scope>
    <source>
        <strain evidence="1 2">HHB12733</strain>
    </source>
</reference>
<dbReference type="STRING" id="1353952.A0A165G2F4"/>
<dbReference type="InParanoid" id="A0A165G2F4"/>
<dbReference type="EMBL" id="KV423962">
    <property type="protein sequence ID" value="KZT57517.1"/>
    <property type="molecule type" value="Genomic_DNA"/>
</dbReference>
<keyword evidence="2" id="KW-1185">Reference proteome</keyword>
<feature type="non-terminal residue" evidence="1">
    <location>
        <position position="1"/>
    </location>
</feature>
<dbReference type="AlphaFoldDB" id="A0A165G2F4"/>
<evidence type="ECO:0000313" key="1">
    <source>
        <dbReference type="EMBL" id="KZT57517.1"/>
    </source>
</evidence>
<sequence length="137" mass="15199">DEWDQHADKACLIIGLTIDPSQYSYIQNPAISNGPEAWTALKNVYEQNSRANWITLKHAFYGYPHDTKKPIRDYVNGITNLAAQLQSIGIQLTDEDICDVFIWNLNPIFANIAGALAATKTLTISDISGALIEEESC</sequence>